<dbReference type="GO" id="GO:0046872">
    <property type="term" value="F:metal ion binding"/>
    <property type="evidence" value="ECO:0007669"/>
    <property type="project" value="UniProtKB-KW"/>
</dbReference>
<comment type="caution">
    <text evidence="7">The sequence shown here is derived from an EMBL/GenBank/DDBJ whole genome shotgun (WGS) entry which is preliminary data.</text>
</comment>
<organism evidence="7 8">
    <name type="scientific">Steroidobacter agaridevorans</name>
    <dbReference type="NCBI Taxonomy" id="2695856"/>
    <lineage>
        <taxon>Bacteria</taxon>
        <taxon>Pseudomonadati</taxon>
        <taxon>Pseudomonadota</taxon>
        <taxon>Gammaproteobacteria</taxon>
        <taxon>Steroidobacterales</taxon>
        <taxon>Steroidobacteraceae</taxon>
        <taxon>Steroidobacter</taxon>
    </lineage>
</organism>
<name>A0A829YAW7_9GAMM</name>
<dbReference type="InterPro" id="IPR009056">
    <property type="entry name" value="Cyt_c-like_dom"/>
</dbReference>
<protein>
    <recommendedName>
        <fullName evidence="9">CHRD domain-containing protein</fullName>
    </recommendedName>
</protein>
<dbReference type="RefSeq" id="WP_161812168.1">
    <property type="nucleotide sequence ID" value="NZ_BLJN01000002.1"/>
</dbReference>
<dbReference type="InterPro" id="IPR036909">
    <property type="entry name" value="Cyt_c-like_dom_sf"/>
</dbReference>
<reference evidence="8" key="1">
    <citation type="submission" date="2020-01" db="EMBL/GenBank/DDBJ databases">
        <title>'Steroidobacter agaridevorans' sp. nov., agar-degrading bacteria isolated from rhizosphere soils.</title>
        <authorList>
            <person name="Ikenaga M."/>
            <person name="Kataoka M."/>
            <person name="Murouchi A."/>
            <person name="Katsuragi S."/>
            <person name="Sakai M."/>
        </authorList>
    </citation>
    <scope>NUCLEOTIDE SEQUENCE [LARGE SCALE GENOMIC DNA]</scope>
    <source>
        <strain evidence="8">YU21-B</strain>
    </source>
</reference>
<dbReference type="Gene3D" id="2.60.40.10">
    <property type="entry name" value="Immunoglobulins"/>
    <property type="match status" value="1"/>
</dbReference>
<dbReference type="PROSITE" id="PS50933">
    <property type="entry name" value="CHRD"/>
    <property type="match status" value="1"/>
</dbReference>
<evidence type="ECO:0000256" key="1">
    <source>
        <dbReference type="ARBA" id="ARBA00022617"/>
    </source>
</evidence>
<dbReference type="Proteomes" id="UP000445000">
    <property type="component" value="Unassembled WGS sequence"/>
</dbReference>
<dbReference type="InterPro" id="IPR013783">
    <property type="entry name" value="Ig-like_fold"/>
</dbReference>
<evidence type="ECO:0000259" key="6">
    <source>
        <dbReference type="PROSITE" id="PS51007"/>
    </source>
</evidence>
<dbReference type="InterPro" id="IPR010895">
    <property type="entry name" value="CHRD"/>
</dbReference>
<dbReference type="Pfam" id="PF17957">
    <property type="entry name" value="Big_7"/>
    <property type="match status" value="1"/>
</dbReference>
<dbReference type="SMART" id="SM00754">
    <property type="entry name" value="CHRD"/>
    <property type="match status" value="2"/>
</dbReference>
<dbReference type="SUPFAM" id="SSF46626">
    <property type="entry name" value="Cytochrome c"/>
    <property type="match status" value="1"/>
</dbReference>
<evidence type="ECO:0000256" key="4">
    <source>
        <dbReference type="PROSITE-ProRule" id="PRU00433"/>
    </source>
</evidence>
<dbReference type="GO" id="GO:0009055">
    <property type="term" value="F:electron transfer activity"/>
    <property type="evidence" value="ECO:0007669"/>
    <property type="project" value="InterPro"/>
</dbReference>
<feature type="domain" description="CHRD" evidence="5">
    <location>
        <begin position="115"/>
        <end position="236"/>
    </location>
</feature>
<dbReference type="EMBL" id="BLJN01000002">
    <property type="protein sequence ID" value="GFE80494.1"/>
    <property type="molecule type" value="Genomic_DNA"/>
</dbReference>
<evidence type="ECO:0000259" key="5">
    <source>
        <dbReference type="PROSITE" id="PS50933"/>
    </source>
</evidence>
<dbReference type="PROSITE" id="PS51007">
    <property type="entry name" value="CYTC"/>
    <property type="match status" value="1"/>
</dbReference>
<evidence type="ECO:0000313" key="8">
    <source>
        <dbReference type="Proteomes" id="UP000445000"/>
    </source>
</evidence>
<evidence type="ECO:0000256" key="3">
    <source>
        <dbReference type="ARBA" id="ARBA00023004"/>
    </source>
</evidence>
<evidence type="ECO:0000313" key="7">
    <source>
        <dbReference type="EMBL" id="GFE80494.1"/>
    </source>
</evidence>
<dbReference type="AlphaFoldDB" id="A0A829YAW7"/>
<accession>A0A829YAW7</accession>
<evidence type="ECO:0008006" key="9">
    <source>
        <dbReference type="Google" id="ProtNLM"/>
    </source>
</evidence>
<keyword evidence="2 4" id="KW-0479">Metal-binding</keyword>
<sequence>MTMIAVSGCGGGGGYGGGSSQAQQAAAPTASITAPSGAAVNRTVQLTATATAGAGVNRVEFLVDGTVIATDTTAPYEASWDTSTIADGSHQLTARTIDSANVSATSTPVTVTVLNSPTIDVAVSAAEVFPRTNSGATGAGQLTFNLVTGAVTGGVTLTGITATLAHIHQGIAGTNGPVIVDFVQSGTDPNRWDVVAGGTLTTDQVNALLAGQLYVNVHTAAFPGGEIRGQVRPQGIVVAVAGMDGSSVVPAVTTTATGFAAMTVDEAANTATVHMQTTGVDDATEAHVHNAPAGENATAPLFSLMKDPAAPTHWLLEGQSVTQADRDALAADLLYVDVHTPAALAGALRGQLSVNAAAPPPPPAATVTLTQLQSTIFTPICSGCHTGGGSSLPSSMNLSDAAASFAALVGVASTEQPSVLRVSAGNPDASYLVHKIEGAAGITGGRMPLGGAPLDPALIANVRTWISEGAQNN</sequence>
<keyword evidence="1 4" id="KW-0349">Heme</keyword>
<evidence type="ECO:0000256" key="2">
    <source>
        <dbReference type="ARBA" id="ARBA00022723"/>
    </source>
</evidence>
<dbReference type="Pfam" id="PF07452">
    <property type="entry name" value="CHRD"/>
    <property type="match status" value="2"/>
</dbReference>
<proteinExistence type="predicted"/>
<gene>
    <name evidence="7" type="ORF">GCM10011487_24940</name>
</gene>
<keyword evidence="3 4" id="KW-0408">Iron</keyword>
<feature type="domain" description="Cytochrome c" evidence="6">
    <location>
        <begin position="368"/>
        <end position="470"/>
    </location>
</feature>
<keyword evidence="8" id="KW-1185">Reference proteome</keyword>
<dbReference type="GO" id="GO:0020037">
    <property type="term" value="F:heme binding"/>
    <property type="evidence" value="ECO:0007669"/>
    <property type="project" value="InterPro"/>
</dbReference>